<comment type="similarity">
    <text evidence="1">Belongs to the aldolase LacD family.</text>
</comment>
<gene>
    <name evidence="3" type="primary">yihT</name>
    <name evidence="3" type="ORF">SCMU_00890</name>
</gene>
<organism evidence="3 4">
    <name type="scientific">Sinomonas cyclohexanicum</name>
    <name type="common">Corynebacterium cyclohexanicum</name>
    <dbReference type="NCBI Taxonomy" id="322009"/>
    <lineage>
        <taxon>Bacteria</taxon>
        <taxon>Bacillati</taxon>
        <taxon>Actinomycetota</taxon>
        <taxon>Actinomycetes</taxon>
        <taxon>Micrococcales</taxon>
        <taxon>Micrococcaceae</taxon>
        <taxon>Sinomonas</taxon>
    </lineage>
</organism>
<accession>A0ABM7PPX7</accession>
<evidence type="ECO:0000256" key="1">
    <source>
        <dbReference type="ARBA" id="ARBA00008679"/>
    </source>
</evidence>
<proteinExistence type="inferred from homology"/>
<dbReference type="InterPro" id="IPR002915">
    <property type="entry name" value="DeoC/FbaB/LacD_aldolase"/>
</dbReference>
<evidence type="ECO:0000256" key="2">
    <source>
        <dbReference type="ARBA" id="ARBA00023239"/>
    </source>
</evidence>
<name>A0ABM7PPX7_SINCY</name>
<dbReference type="RefSeq" id="WP_229231006.1">
    <property type="nucleotide sequence ID" value="NZ_AP024525.1"/>
</dbReference>
<dbReference type="SMART" id="SM01133">
    <property type="entry name" value="DeoC"/>
    <property type="match status" value="1"/>
</dbReference>
<protein>
    <submittedName>
        <fullName evidence="3">Aldolase</fullName>
    </submittedName>
</protein>
<dbReference type="InterPro" id="IPR050552">
    <property type="entry name" value="LacD_aldolase"/>
</dbReference>
<evidence type="ECO:0000313" key="3">
    <source>
        <dbReference type="EMBL" id="BCT74247.1"/>
    </source>
</evidence>
<dbReference type="Pfam" id="PF01791">
    <property type="entry name" value="DeoC"/>
    <property type="match status" value="1"/>
</dbReference>
<dbReference type="Gene3D" id="3.20.20.70">
    <property type="entry name" value="Aldolase class I"/>
    <property type="match status" value="1"/>
</dbReference>
<dbReference type="Proteomes" id="UP001319861">
    <property type="component" value="Chromosome"/>
</dbReference>
<dbReference type="PANTHER" id="PTHR39340:SF1">
    <property type="entry name" value="SULFOFRUCTOSEPHOSPHATE ALDOLASE"/>
    <property type="match status" value="1"/>
</dbReference>
<dbReference type="InterPro" id="IPR013785">
    <property type="entry name" value="Aldolase_TIM"/>
</dbReference>
<reference evidence="3 4" key="1">
    <citation type="journal article" date="2021" name="J. Biosci. Bioeng.">
        <title>Identification and characterization of a chc gene cluster responsible for the aromatization pathway of cyclohexanecarboxylate degradation in Sinomonas cyclohexanicum ATCC 51369.</title>
        <authorList>
            <person name="Yamamoto T."/>
            <person name="Hasegawa Y."/>
            <person name="Lau P.C.K."/>
            <person name="Iwaki H."/>
        </authorList>
    </citation>
    <scope>NUCLEOTIDE SEQUENCE [LARGE SCALE GENOMIC DNA]</scope>
    <source>
        <strain evidence="3 4">ATCC 51369</strain>
    </source>
</reference>
<keyword evidence="4" id="KW-1185">Reference proteome</keyword>
<dbReference type="PANTHER" id="PTHR39340">
    <property type="entry name" value="SULFOFRUCTOSEPHOSPHATE ALDOLASE"/>
    <property type="match status" value="1"/>
</dbReference>
<keyword evidence="2" id="KW-0456">Lyase</keyword>
<dbReference type="SUPFAM" id="SSF51569">
    <property type="entry name" value="Aldolase"/>
    <property type="match status" value="1"/>
</dbReference>
<evidence type="ECO:0000313" key="4">
    <source>
        <dbReference type="Proteomes" id="UP001319861"/>
    </source>
</evidence>
<dbReference type="EMBL" id="AP024525">
    <property type="protein sequence ID" value="BCT74247.1"/>
    <property type="molecule type" value="Genomic_DNA"/>
</dbReference>
<sequence>MSSEYSAPAPSTAPATLADLRRPSGAFAMLAVDQREALRNMMAEHQDTDVTDEQVRDFKLEAARILTPHASAVLIDRQFALEEAIAQGVVAPGCGLIAAADHFEPAYGEVVGTVNIDRALDPAALRASGAVAMKLLVLYRPDGGAAERIAMTEEFIDLCRNAGLVSIIEPVSRKALDGSEWDWNAGVLAAAKELGRLGADLYKAEVPHRGQAAEDEVRADCRQLSRTIDGPWVVLSSGVPQDVFPEAVAWACEEGASGFLAGRAVWASSIASPDIAEDLRTHAVRRLQRLCDVVDTHVKA</sequence>